<dbReference type="SUPFAM" id="SSF52402">
    <property type="entry name" value="Adenine nucleotide alpha hydrolases-like"/>
    <property type="match status" value="2"/>
</dbReference>
<reference evidence="3 4" key="1">
    <citation type="submission" date="2015-12" db="EMBL/GenBank/DDBJ databases">
        <authorList>
            <person name="Shamseldin A."/>
            <person name="Moawad H."/>
            <person name="Abd El-Rahim W.M."/>
            <person name="Sadowsky M.J."/>
        </authorList>
    </citation>
    <scope>NUCLEOTIDE SEQUENCE [LARGE SCALE GENOMIC DNA]</scope>
    <source>
        <strain evidence="3 4">JC234</strain>
    </source>
</reference>
<feature type="domain" description="UspA" evidence="2">
    <location>
        <begin position="155"/>
        <end position="279"/>
    </location>
</feature>
<organism evidence="3 4">
    <name type="scientific">Hoeflea olei</name>
    <dbReference type="NCBI Taxonomy" id="1480615"/>
    <lineage>
        <taxon>Bacteria</taxon>
        <taxon>Pseudomonadati</taxon>
        <taxon>Pseudomonadota</taxon>
        <taxon>Alphaproteobacteria</taxon>
        <taxon>Hyphomicrobiales</taxon>
        <taxon>Rhizobiaceae</taxon>
        <taxon>Hoeflea</taxon>
    </lineage>
</organism>
<protein>
    <recommendedName>
        <fullName evidence="2">UspA domain-containing protein</fullName>
    </recommendedName>
</protein>
<dbReference type="EMBL" id="LQZT01000003">
    <property type="protein sequence ID" value="OCW58898.1"/>
    <property type="molecule type" value="Genomic_DNA"/>
</dbReference>
<dbReference type="PRINTS" id="PR01438">
    <property type="entry name" value="UNVRSLSTRESS"/>
</dbReference>
<dbReference type="RefSeq" id="WP_066175512.1">
    <property type="nucleotide sequence ID" value="NZ_LQZT01000003.1"/>
</dbReference>
<dbReference type="OrthoDB" id="9804721at2"/>
<comment type="similarity">
    <text evidence="1">Belongs to the universal stress protein A family.</text>
</comment>
<evidence type="ECO:0000259" key="2">
    <source>
        <dbReference type="Pfam" id="PF00582"/>
    </source>
</evidence>
<dbReference type="PANTHER" id="PTHR46268">
    <property type="entry name" value="STRESS RESPONSE PROTEIN NHAX"/>
    <property type="match status" value="1"/>
</dbReference>
<name>A0A1C1YZH2_9HYPH</name>
<dbReference type="STRING" id="1480615.AWJ14_21260"/>
<dbReference type="Gene3D" id="3.40.50.12370">
    <property type="match status" value="1"/>
</dbReference>
<dbReference type="InterPro" id="IPR006016">
    <property type="entry name" value="UspA"/>
</dbReference>
<evidence type="ECO:0000313" key="3">
    <source>
        <dbReference type="EMBL" id="OCW58898.1"/>
    </source>
</evidence>
<dbReference type="AlphaFoldDB" id="A0A1C1YZH2"/>
<evidence type="ECO:0000313" key="4">
    <source>
        <dbReference type="Proteomes" id="UP000094795"/>
    </source>
</evidence>
<evidence type="ECO:0000256" key="1">
    <source>
        <dbReference type="ARBA" id="ARBA00008791"/>
    </source>
</evidence>
<dbReference type="InterPro" id="IPR006015">
    <property type="entry name" value="Universal_stress_UspA"/>
</dbReference>
<dbReference type="Proteomes" id="UP000094795">
    <property type="component" value="Unassembled WGS sequence"/>
</dbReference>
<sequence length="280" mass="29300">MAYHTILAVLATEADVAPVTRAIADFAAGSSVHLIGCHGEPSQFVVLSAPIDVPDATTIAALYEQADARMREVGDAFSKACDTAGLSHEWRPVRSPAGDSALSALVSARSADLVVVRQPDRSANEDMASNIEALLFEGGRPVLFLPPSGKLAAPIRRIVIAWDGSREAARAAHDALPLLKAAEAVDIVIVDPDKLPDIDAPLAGTDLAACLSRHGIHANVTTTSRGGGSTAKAIMAQATASNADLVVMGAYTHQRLREWLFGGVTRAFLENAPVAVLMSR</sequence>
<dbReference type="PANTHER" id="PTHR46268:SF15">
    <property type="entry name" value="UNIVERSAL STRESS PROTEIN HP_0031"/>
    <property type="match status" value="1"/>
</dbReference>
<gene>
    <name evidence="3" type="ORF">AWJ14_21260</name>
</gene>
<comment type="caution">
    <text evidence="3">The sequence shown here is derived from an EMBL/GenBank/DDBJ whole genome shotgun (WGS) entry which is preliminary data.</text>
</comment>
<keyword evidence="4" id="KW-1185">Reference proteome</keyword>
<proteinExistence type="inferred from homology"/>
<dbReference type="CDD" id="cd00293">
    <property type="entry name" value="USP-like"/>
    <property type="match status" value="1"/>
</dbReference>
<dbReference type="Pfam" id="PF00582">
    <property type="entry name" value="Usp"/>
    <property type="match status" value="1"/>
</dbReference>
<accession>A0A1C1YZH2</accession>